<evidence type="ECO:0000256" key="1">
    <source>
        <dbReference type="SAM" id="SignalP"/>
    </source>
</evidence>
<dbReference type="EMBL" id="VBAO01000011">
    <property type="protein sequence ID" value="TMI84927.1"/>
    <property type="molecule type" value="Genomic_DNA"/>
</dbReference>
<feature type="signal peptide" evidence="1">
    <location>
        <begin position="1"/>
        <end position="26"/>
    </location>
</feature>
<gene>
    <name evidence="2" type="ORF">E6H04_00390</name>
</gene>
<reference evidence="2 3" key="1">
    <citation type="journal article" date="2019" name="Nat. Microbiol.">
        <title>Mediterranean grassland soil C-N compound turnover is dependent on rainfall and depth, and is mediated by genomically divergent microorganisms.</title>
        <authorList>
            <person name="Diamond S."/>
            <person name="Andeer P.F."/>
            <person name="Li Z."/>
            <person name="Crits-Christoph A."/>
            <person name="Burstein D."/>
            <person name="Anantharaman K."/>
            <person name="Lane K.R."/>
            <person name="Thomas B.C."/>
            <person name="Pan C."/>
            <person name="Northen T.R."/>
            <person name="Banfield J.F."/>
        </authorList>
    </citation>
    <scope>NUCLEOTIDE SEQUENCE [LARGE SCALE GENOMIC DNA]</scope>
    <source>
        <strain evidence="2">NP_7</strain>
    </source>
</reference>
<sequence>MRIGERIGVWTPVLAAVTLAAAAVHAQPAALRIVQDPGNRFTIGIPDDWRVQTSTKDRALTAQSPATPGQLSNTIDVITRDLLRAITPENCAWQAAQVMWFTIHHWTTLEEGPGTLAGFRAYSRRYTWRTGTGEERRSIQTCVTPGRRAFVIVGTTNNSPKAILRDLPELERIISTFRPNLSTDPGAGGSSGRER</sequence>
<dbReference type="Gene3D" id="3.40.1000.10">
    <property type="entry name" value="Mog1/PsbP, alpha/beta/alpha sandwich"/>
    <property type="match status" value="1"/>
</dbReference>
<accession>A0A537JN15</accession>
<organism evidence="2 3">
    <name type="scientific">Candidatus Segetimicrobium genomatis</name>
    <dbReference type="NCBI Taxonomy" id="2569760"/>
    <lineage>
        <taxon>Bacteria</taxon>
        <taxon>Bacillati</taxon>
        <taxon>Candidatus Sysuimicrobiota</taxon>
        <taxon>Candidatus Sysuimicrobiia</taxon>
        <taxon>Candidatus Sysuimicrobiales</taxon>
        <taxon>Candidatus Segetimicrobiaceae</taxon>
        <taxon>Candidatus Segetimicrobium</taxon>
    </lineage>
</organism>
<proteinExistence type="predicted"/>
<evidence type="ECO:0000313" key="3">
    <source>
        <dbReference type="Proteomes" id="UP000320048"/>
    </source>
</evidence>
<dbReference type="Proteomes" id="UP000320048">
    <property type="component" value="Unassembled WGS sequence"/>
</dbReference>
<name>A0A537JN15_9BACT</name>
<feature type="chain" id="PRO_5022084116" description="DUF1795 domain-containing protein" evidence="1">
    <location>
        <begin position="27"/>
        <end position="195"/>
    </location>
</feature>
<evidence type="ECO:0008006" key="4">
    <source>
        <dbReference type="Google" id="ProtNLM"/>
    </source>
</evidence>
<dbReference type="AlphaFoldDB" id="A0A537JN15"/>
<keyword evidence="1" id="KW-0732">Signal</keyword>
<protein>
    <recommendedName>
        <fullName evidence="4">DUF1795 domain-containing protein</fullName>
    </recommendedName>
</protein>
<evidence type="ECO:0000313" key="2">
    <source>
        <dbReference type="EMBL" id="TMI84927.1"/>
    </source>
</evidence>
<comment type="caution">
    <text evidence="2">The sequence shown here is derived from an EMBL/GenBank/DDBJ whole genome shotgun (WGS) entry which is preliminary data.</text>
</comment>